<dbReference type="GO" id="GO:0051537">
    <property type="term" value="F:2 iron, 2 sulfur cluster binding"/>
    <property type="evidence" value="ECO:0007669"/>
    <property type="project" value="UniProtKB-KW"/>
</dbReference>
<dbReference type="AlphaFoldDB" id="A0A6B1DRQ6"/>
<dbReference type="InterPro" id="IPR017941">
    <property type="entry name" value="Rieske_2Fe-2S"/>
</dbReference>
<dbReference type="PROSITE" id="PS51296">
    <property type="entry name" value="RIESKE"/>
    <property type="match status" value="1"/>
</dbReference>
<reference evidence="6" key="1">
    <citation type="submission" date="2019-09" db="EMBL/GenBank/DDBJ databases">
        <title>Characterisation of the sponge microbiome using genome-centric metagenomics.</title>
        <authorList>
            <person name="Engelberts J.P."/>
            <person name="Robbins S.J."/>
            <person name="De Goeij J.M."/>
            <person name="Aranda M."/>
            <person name="Bell S.C."/>
            <person name="Webster N.S."/>
        </authorList>
    </citation>
    <scope>NUCLEOTIDE SEQUENCE</scope>
    <source>
        <strain evidence="6">SB0662_bin_9</strain>
    </source>
</reference>
<comment type="caution">
    <text evidence="6">The sequence shown here is derived from an EMBL/GenBank/DDBJ whole genome shotgun (WGS) entry which is preliminary data.</text>
</comment>
<dbReference type="Pfam" id="PF00355">
    <property type="entry name" value="Rieske"/>
    <property type="match status" value="1"/>
</dbReference>
<keyword evidence="2" id="KW-0479">Metal-binding</keyword>
<dbReference type="PANTHER" id="PTHR21496">
    <property type="entry name" value="FERREDOXIN-RELATED"/>
    <property type="match status" value="1"/>
</dbReference>
<sequence length="147" mass="16177">MPKYAVATVDEIPVGQRKVVEVAGRVVGIFNLEGEFFALRNTCPHQGGPLCSGRVTGFLHGQPGALVYSRQGEILRCPWHGWEFDIRTGQSWHNPARVRVRAYEVSVNEGPVEGPYKAESFEVEVRQQVVYVDIPGVPDMPEATGSG</sequence>
<evidence type="ECO:0000256" key="4">
    <source>
        <dbReference type="ARBA" id="ARBA00023014"/>
    </source>
</evidence>
<proteinExistence type="predicted"/>
<dbReference type="GO" id="GO:0004497">
    <property type="term" value="F:monooxygenase activity"/>
    <property type="evidence" value="ECO:0007669"/>
    <property type="project" value="UniProtKB-ARBA"/>
</dbReference>
<dbReference type="EMBL" id="VXPY01000013">
    <property type="protein sequence ID" value="MYD89144.1"/>
    <property type="molecule type" value="Genomic_DNA"/>
</dbReference>
<evidence type="ECO:0000313" key="6">
    <source>
        <dbReference type="EMBL" id="MYD89144.1"/>
    </source>
</evidence>
<keyword evidence="1" id="KW-0001">2Fe-2S</keyword>
<gene>
    <name evidence="6" type="ORF">F4Y08_02225</name>
</gene>
<protein>
    <submittedName>
        <fullName evidence="6">Rieske (2Fe-2S) protein</fullName>
    </submittedName>
</protein>
<accession>A0A6B1DRQ6</accession>
<feature type="domain" description="Rieske" evidence="5">
    <location>
        <begin position="3"/>
        <end position="114"/>
    </location>
</feature>
<dbReference type="SUPFAM" id="SSF50022">
    <property type="entry name" value="ISP domain"/>
    <property type="match status" value="1"/>
</dbReference>
<evidence type="ECO:0000259" key="5">
    <source>
        <dbReference type="PROSITE" id="PS51296"/>
    </source>
</evidence>
<dbReference type="GO" id="GO:0046872">
    <property type="term" value="F:metal ion binding"/>
    <property type="evidence" value="ECO:0007669"/>
    <property type="project" value="UniProtKB-KW"/>
</dbReference>
<keyword evidence="4" id="KW-0411">Iron-sulfur</keyword>
<dbReference type="Gene3D" id="2.102.10.10">
    <property type="entry name" value="Rieske [2Fe-2S] iron-sulphur domain"/>
    <property type="match status" value="1"/>
</dbReference>
<evidence type="ECO:0000256" key="3">
    <source>
        <dbReference type="ARBA" id="ARBA00023004"/>
    </source>
</evidence>
<name>A0A6B1DRQ6_9CHLR</name>
<organism evidence="6">
    <name type="scientific">Caldilineaceae bacterium SB0662_bin_9</name>
    <dbReference type="NCBI Taxonomy" id="2605258"/>
    <lineage>
        <taxon>Bacteria</taxon>
        <taxon>Bacillati</taxon>
        <taxon>Chloroflexota</taxon>
        <taxon>Caldilineae</taxon>
        <taxon>Caldilineales</taxon>
        <taxon>Caldilineaceae</taxon>
    </lineage>
</organism>
<dbReference type="InterPro" id="IPR036922">
    <property type="entry name" value="Rieske_2Fe-2S_sf"/>
</dbReference>
<dbReference type="GO" id="GO:0016705">
    <property type="term" value="F:oxidoreductase activity, acting on paired donors, with incorporation or reduction of molecular oxygen"/>
    <property type="evidence" value="ECO:0007669"/>
    <property type="project" value="UniProtKB-ARBA"/>
</dbReference>
<evidence type="ECO:0000256" key="1">
    <source>
        <dbReference type="ARBA" id="ARBA00022714"/>
    </source>
</evidence>
<evidence type="ECO:0000256" key="2">
    <source>
        <dbReference type="ARBA" id="ARBA00022723"/>
    </source>
</evidence>
<keyword evidence="3" id="KW-0408">Iron</keyword>
<dbReference type="PANTHER" id="PTHR21496:SF23">
    <property type="entry name" value="3-PHENYLPROPIONATE_CINNAMIC ACID DIOXYGENASE FERREDOXIN SUBUNIT"/>
    <property type="match status" value="1"/>
</dbReference>